<feature type="transmembrane region" description="Helical" evidence="1">
    <location>
        <begin position="194"/>
        <end position="213"/>
    </location>
</feature>
<accession>A0A5D4H725</accession>
<keyword evidence="1" id="KW-0472">Membrane</keyword>
<protein>
    <submittedName>
        <fullName evidence="2">Uncharacterized protein</fullName>
    </submittedName>
</protein>
<evidence type="ECO:0000256" key="1">
    <source>
        <dbReference type="SAM" id="Phobius"/>
    </source>
</evidence>
<keyword evidence="1" id="KW-1133">Transmembrane helix</keyword>
<name>A0A5D4H725_9SPHI</name>
<evidence type="ECO:0000313" key="3">
    <source>
        <dbReference type="Proteomes" id="UP000322362"/>
    </source>
</evidence>
<organism evidence="2 3">
    <name type="scientific">Sphingobacterium phlebotomi</name>
    <dbReference type="NCBI Taxonomy" id="2605433"/>
    <lineage>
        <taxon>Bacteria</taxon>
        <taxon>Pseudomonadati</taxon>
        <taxon>Bacteroidota</taxon>
        <taxon>Sphingobacteriia</taxon>
        <taxon>Sphingobacteriales</taxon>
        <taxon>Sphingobacteriaceae</taxon>
        <taxon>Sphingobacterium</taxon>
    </lineage>
</organism>
<evidence type="ECO:0000313" key="2">
    <source>
        <dbReference type="EMBL" id="TYR36488.1"/>
    </source>
</evidence>
<gene>
    <name evidence="2" type="ORF">FXV77_08225</name>
</gene>
<keyword evidence="3" id="KW-1185">Reference proteome</keyword>
<feature type="transmembrane region" description="Helical" evidence="1">
    <location>
        <begin position="27"/>
        <end position="50"/>
    </location>
</feature>
<dbReference type="Proteomes" id="UP000322362">
    <property type="component" value="Unassembled WGS sequence"/>
</dbReference>
<dbReference type="RefSeq" id="WP_148918745.1">
    <property type="nucleotide sequence ID" value="NZ_VTAV01000004.1"/>
</dbReference>
<dbReference type="EMBL" id="VTAV01000004">
    <property type="protein sequence ID" value="TYR36488.1"/>
    <property type="molecule type" value="Genomic_DNA"/>
</dbReference>
<feature type="transmembrane region" description="Helical" evidence="1">
    <location>
        <begin position="225"/>
        <end position="247"/>
    </location>
</feature>
<feature type="transmembrane region" description="Helical" evidence="1">
    <location>
        <begin position="56"/>
        <end position="76"/>
    </location>
</feature>
<sequence length="340" mass="38993">MITKSLSTLPPMIRITIEERRGYHQRFFYTLMVATCLLFIIMLLVVWVLIEEHIVVQLFLNMIWFVFFCISGYFAIYHRNKKRVLDNSLERGDFSVLSGTLDGIQCLGDKRVRYIIDGSYVDGTLIFSGFTAFQNTYIKDVITTSGQAVKLYILPGKLIAGAIYPALDSETTTRAVGIEDWRVISQSQWGGLKFFGWLGLVVSIILLITQWLIERKIGGGWDTYGLMFIIFNGVVLLMMGIHVLINLSRIRALMDKHHPSVQVQVYRGISNEWYLTRTWQGGQTTILDGWIRLAGGLHRIQNNLSPAHQGFLDPLWTSVQLEYLVYKGRLIFVRQRQEVG</sequence>
<dbReference type="AlphaFoldDB" id="A0A5D4H725"/>
<comment type="caution">
    <text evidence="2">The sequence shown here is derived from an EMBL/GenBank/DDBJ whole genome shotgun (WGS) entry which is preliminary data.</text>
</comment>
<keyword evidence="1" id="KW-0812">Transmembrane</keyword>
<reference evidence="2 3" key="1">
    <citation type="submission" date="2019-08" db="EMBL/GenBank/DDBJ databases">
        <title>Phlebobacter frassis gen. nov. sp. nov., a new member of family Sphingobacteriaceae isolated from sand fly rearing media.</title>
        <authorList>
            <person name="Kakumanu M.L."/>
            <person name="Marayati B.F."/>
            <person name="Wada-Katsumata A."/>
            <person name="Wasserberg G."/>
            <person name="Schal C."/>
            <person name="Apperson C.S."/>
            <person name="Ponnusamy L."/>
        </authorList>
    </citation>
    <scope>NUCLEOTIDE SEQUENCE [LARGE SCALE GENOMIC DNA]</scope>
    <source>
        <strain evidence="2 3">SSI9</strain>
    </source>
</reference>
<proteinExistence type="predicted"/>